<comment type="pathway">
    <text evidence="1">Purine metabolism; ppGpp biosynthesis; ppGpp from GTP: step 1/2.</text>
</comment>
<dbReference type="InterPro" id="IPR043519">
    <property type="entry name" value="NT_sf"/>
</dbReference>
<evidence type="ECO:0000259" key="8">
    <source>
        <dbReference type="PROSITE" id="PS51880"/>
    </source>
</evidence>
<dbReference type="GO" id="GO:0005886">
    <property type="term" value="C:plasma membrane"/>
    <property type="evidence" value="ECO:0007669"/>
    <property type="project" value="TreeGrafter"/>
</dbReference>
<comment type="caution">
    <text evidence="9">The sequence shown here is derived from an EMBL/GenBank/DDBJ whole genome shotgun (WGS) entry which is preliminary data.</text>
</comment>
<dbReference type="SUPFAM" id="SSF109604">
    <property type="entry name" value="HD-domain/PDEase-like"/>
    <property type="match status" value="1"/>
</dbReference>
<protein>
    <recommendedName>
        <fullName evidence="2">GTP diphosphokinase</fullName>
        <ecNumber evidence="2">2.7.6.5</ecNumber>
    </recommendedName>
</protein>
<dbReference type="CDD" id="cd01668">
    <property type="entry name" value="TGS_RSH"/>
    <property type="match status" value="1"/>
</dbReference>
<dbReference type="InterPro" id="IPR003607">
    <property type="entry name" value="HD/PDEase_dom"/>
</dbReference>
<dbReference type="InterPro" id="IPR006674">
    <property type="entry name" value="HD_domain"/>
</dbReference>
<dbReference type="AlphaFoldDB" id="A0A9D2MXB8"/>
<evidence type="ECO:0000256" key="2">
    <source>
        <dbReference type="ARBA" id="ARBA00013251"/>
    </source>
</evidence>
<dbReference type="FunFam" id="3.30.460.10:FF:000001">
    <property type="entry name" value="GTP pyrophosphokinase RelA"/>
    <property type="match status" value="1"/>
</dbReference>
<evidence type="ECO:0000259" key="7">
    <source>
        <dbReference type="PROSITE" id="PS51831"/>
    </source>
</evidence>
<dbReference type="Pfam" id="PF13291">
    <property type="entry name" value="ACT_4"/>
    <property type="match status" value="1"/>
</dbReference>
<dbReference type="FunFam" id="1.10.3210.10:FF:000001">
    <property type="entry name" value="GTP pyrophosphokinase RelA"/>
    <property type="match status" value="1"/>
</dbReference>
<sequence>MALVVQISTYEELRKIIEESGKEYDREKIQAAYELAAEKHQQQKRSSGEPYIIHPLSVAAILVGLGMDSESVMAGLLHDVVEDTDCTVEEITKQFGREVALLIDGVTKLGKIPYSSREEQQAENLRKMLMAMAEDIRVIIIKFADRMHNLATLEYMSPQKQRDKAVECLEVYAPIAHRLGIRTVKEYMEDESLKYLDPLAYKEIEEDLASRSKSSKQFIEDTKALIRSRVEISIPNVYIEGRVKSVYGIYRKMFVQGKSFEEIYDVFAVRVIVDTIEDCYNVLGVVHDMFQPLPGRFKDYISMPKPNMYQSLHTTVITKAGVPFEVQIRTWEMHHTAEYGIAAHWKYKLGMSAKESDNTALDDRLAWIRQMLENQAESEDVTDLVHSIKSDLIPEEVFVFTPKGDVINLPLGSTVIDFAYAIHSAVGNRMIGAKVDKRIVPLDYKVKTGEIIEILTTKEAGKGPNRDWLTLVRTSEARNKIRAWFKKEKRDENIVEGKAELEREFKRSNIQLTPELMEYMIESVGKRHNCSTEDDFYAAIGYGGIQLWKVLPRIKEEAQRLQKSASPEQEPELPPPPTPEPRRRVANGVLVEGMDNCLIKFSRCCNPLPGDEIIGFITRGFGVSIHKRSCSNVPRDLTQCPEPERWVRAHWAGDVKDDFKSTLHIVAVDRAGLLADVTQQLSNMKIFIHALNSRQERGTDNAFISATISINGLPQLQNIIERLSKIPGVISIDRS</sequence>
<dbReference type="Pfam" id="PF02824">
    <property type="entry name" value="TGS"/>
    <property type="match status" value="1"/>
</dbReference>
<evidence type="ECO:0000259" key="6">
    <source>
        <dbReference type="PROSITE" id="PS51671"/>
    </source>
</evidence>
<name>A0A9D2MXB8_9FIRM</name>
<gene>
    <name evidence="9" type="ORF">H9710_06975</name>
</gene>
<dbReference type="SUPFAM" id="SSF81301">
    <property type="entry name" value="Nucleotidyltransferase"/>
    <property type="match status" value="1"/>
</dbReference>
<organism evidence="9 10">
    <name type="scientific">Candidatus Acutalibacter pullicola</name>
    <dbReference type="NCBI Taxonomy" id="2838417"/>
    <lineage>
        <taxon>Bacteria</taxon>
        <taxon>Bacillati</taxon>
        <taxon>Bacillota</taxon>
        <taxon>Clostridia</taxon>
        <taxon>Eubacteriales</taxon>
        <taxon>Acutalibacteraceae</taxon>
        <taxon>Acutalibacter</taxon>
    </lineage>
</organism>
<dbReference type="InterPro" id="IPR012676">
    <property type="entry name" value="TGS-like"/>
</dbReference>
<evidence type="ECO:0000313" key="9">
    <source>
        <dbReference type="EMBL" id="HJB98306.1"/>
    </source>
</evidence>
<feature type="region of interest" description="Disordered" evidence="5">
    <location>
        <begin position="559"/>
        <end position="583"/>
    </location>
</feature>
<dbReference type="CDD" id="cd05399">
    <property type="entry name" value="NT_Rel-Spo_like"/>
    <property type="match status" value="1"/>
</dbReference>
<dbReference type="CDD" id="cd04876">
    <property type="entry name" value="ACT_RelA-SpoT"/>
    <property type="match status" value="1"/>
</dbReference>
<dbReference type="SMART" id="SM00954">
    <property type="entry name" value="RelA_SpoT"/>
    <property type="match status" value="1"/>
</dbReference>
<dbReference type="NCBIfam" id="TIGR00691">
    <property type="entry name" value="spoT_relA"/>
    <property type="match status" value="1"/>
</dbReference>
<dbReference type="Gene3D" id="3.10.20.30">
    <property type="match status" value="1"/>
</dbReference>
<dbReference type="PANTHER" id="PTHR21262">
    <property type="entry name" value="GUANOSINE-3',5'-BIS DIPHOSPHATE 3'-PYROPHOSPHOHYDROLASE"/>
    <property type="match status" value="1"/>
</dbReference>
<dbReference type="Gene3D" id="1.10.3210.10">
    <property type="entry name" value="Hypothetical protein af1432"/>
    <property type="match status" value="1"/>
</dbReference>
<dbReference type="Gene3D" id="3.30.70.260">
    <property type="match status" value="1"/>
</dbReference>
<dbReference type="Pfam" id="PF19296">
    <property type="entry name" value="RelA_AH_RIS"/>
    <property type="match status" value="1"/>
</dbReference>
<dbReference type="InterPro" id="IPR007685">
    <property type="entry name" value="RelA_SpoT"/>
</dbReference>
<accession>A0A9D2MXB8</accession>
<dbReference type="SUPFAM" id="SSF81271">
    <property type="entry name" value="TGS-like"/>
    <property type="match status" value="1"/>
</dbReference>
<reference evidence="9" key="2">
    <citation type="submission" date="2021-04" db="EMBL/GenBank/DDBJ databases">
        <authorList>
            <person name="Gilroy R."/>
        </authorList>
    </citation>
    <scope>NUCLEOTIDE SEQUENCE</scope>
    <source>
        <strain evidence="9">CHK185-1770</strain>
    </source>
</reference>
<proteinExistence type="inferred from homology"/>
<dbReference type="SUPFAM" id="SSF55021">
    <property type="entry name" value="ACT-like"/>
    <property type="match status" value="1"/>
</dbReference>
<dbReference type="InterPro" id="IPR004095">
    <property type="entry name" value="TGS"/>
</dbReference>
<evidence type="ECO:0000256" key="5">
    <source>
        <dbReference type="SAM" id="MobiDB-lite"/>
    </source>
</evidence>
<evidence type="ECO:0000256" key="4">
    <source>
        <dbReference type="RuleBase" id="RU003847"/>
    </source>
</evidence>
<feature type="domain" description="HD" evidence="7">
    <location>
        <begin position="51"/>
        <end position="150"/>
    </location>
</feature>
<dbReference type="PANTHER" id="PTHR21262:SF31">
    <property type="entry name" value="GTP PYROPHOSPHOKINASE"/>
    <property type="match status" value="1"/>
</dbReference>
<feature type="domain" description="TGS" evidence="8">
    <location>
        <begin position="391"/>
        <end position="456"/>
    </location>
</feature>
<dbReference type="Proteomes" id="UP000826793">
    <property type="component" value="Unassembled WGS sequence"/>
</dbReference>
<dbReference type="PROSITE" id="PS51831">
    <property type="entry name" value="HD"/>
    <property type="match status" value="1"/>
</dbReference>
<dbReference type="EMBL" id="DWXG01000052">
    <property type="protein sequence ID" value="HJB98306.1"/>
    <property type="molecule type" value="Genomic_DNA"/>
</dbReference>
<evidence type="ECO:0000256" key="1">
    <source>
        <dbReference type="ARBA" id="ARBA00004976"/>
    </source>
</evidence>
<feature type="domain" description="ACT" evidence="6">
    <location>
        <begin position="662"/>
        <end position="735"/>
    </location>
</feature>
<dbReference type="GO" id="GO:0008728">
    <property type="term" value="F:GTP diphosphokinase activity"/>
    <property type="evidence" value="ECO:0007669"/>
    <property type="project" value="UniProtKB-EC"/>
</dbReference>
<comment type="similarity">
    <text evidence="4">Belongs to the relA/spoT family.</text>
</comment>
<dbReference type="Pfam" id="PF04607">
    <property type="entry name" value="RelA_SpoT"/>
    <property type="match status" value="1"/>
</dbReference>
<dbReference type="PROSITE" id="PS51880">
    <property type="entry name" value="TGS"/>
    <property type="match status" value="1"/>
</dbReference>
<dbReference type="EC" id="2.7.6.5" evidence="2"/>
<evidence type="ECO:0000256" key="3">
    <source>
        <dbReference type="ARBA" id="ARBA00048244"/>
    </source>
</evidence>
<dbReference type="PROSITE" id="PS51671">
    <property type="entry name" value="ACT"/>
    <property type="match status" value="1"/>
</dbReference>
<comment type="function">
    <text evidence="4">In eubacteria ppGpp (guanosine 3'-diphosphate 5'-diphosphate) is a mediator of the stringent response that coordinates a variety of cellular activities in response to changes in nutritional abundance.</text>
</comment>
<dbReference type="InterPro" id="IPR045600">
    <property type="entry name" value="RelA/SpoT_AH_RIS"/>
</dbReference>
<dbReference type="CDD" id="cd00077">
    <property type="entry name" value="HDc"/>
    <property type="match status" value="1"/>
</dbReference>
<dbReference type="Pfam" id="PF13328">
    <property type="entry name" value="HD_4"/>
    <property type="match status" value="1"/>
</dbReference>
<dbReference type="GO" id="GO:0015969">
    <property type="term" value="P:guanosine tetraphosphate metabolic process"/>
    <property type="evidence" value="ECO:0007669"/>
    <property type="project" value="InterPro"/>
</dbReference>
<dbReference type="FunFam" id="3.10.20.30:FF:000002">
    <property type="entry name" value="GTP pyrophosphokinase (RelA/SpoT)"/>
    <property type="match status" value="1"/>
</dbReference>
<dbReference type="Gene3D" id="3.30.460.10">
    <property type="entry name" value="Beta Polymerase, domain 2"/>
    <property type="match status" value="1"/>
</dbReference>
<dbReference type="InterPro" id="IPR004811">
    <property type="entry name" value="RelA/Spo_fam"/>
</dbReference>
<reference evidence="9" key="1">
    <citation type="journal article" date="2021" name="PeerJ">
        <title>Extensive microbial diversity within the chicken gut microbiome revealed by metagenomics and culture.</title>
        <authorList>
            <person name="Gilroy R."/>
            <person name="Ravi A."/>
            <person name="Getino M."/>
            <person name="Pursley I."/>
            <person name="Horton D.L."/>
            <person name="Alikhan N.F."/>
            <person name="Baker D."/>
            <person name="Gharbi K."/>
            <person name="Hall N."/>
            <person name="Watson M."/>
            <person name="Adriaenssens E.M."/>
            <person name="Foster-Nyarko E."/>
            <person name="Jarju S."/>
            <person name="Secka A."/>
            <person name="Antonio M."/>
            <person name="Oren A."/>
            <person name="Chaudhuri R.R."/>
            <person name="La Ragione R."/>
            <person name="Hildebrand F."/>
            <person name="Pallen M.J."/>
        </authorList>
    </citation>
    <scope>NUCLEOTIDE SEQUENCE</scope>
    <source>
        <strain evidence="9">CHK185-1770</strain>
    </source>
</reference>
<dbReference type="InterPro" id="IPR002912">
    <property type="entry name" value="ACT_dom"/>
</dbReference>
<dbReference type="SMART" id="SM00471">
    <property type="entry name" value="HDc"/>
    <property type="match status" value="1"/>
</dbReference>
<evidence type="ECO:0000313" key="10">
    <source>
        <dbReference type="Proteomes" id="UP000826793"/>
    </source>
</evidence>
<dbReference type="InterPro" id="IPR033655">
    <property type="entry name" value="TGS_RelA/SpoT"/>
</dbReference>
<dbReference type="InterPro" id="IPR012675">
    <property type="entry name" value="Beta-grasp_dom_sf"/>
</dbReference>
<comment type="catalytic activity">
    <reaction evidence="3">
        <text>GTP + ATP = guanosine 3'-diphosphate 5'-triphosphate + AMP</text>
        <dbReference type="Rhea" id="RHEA:22088"/>
        <dbReference type="ChEBI" id="CHEBI:30616"/>
        <dbReference type="ChEBI" id="CHEBI:37565"/>
        <dbReference type="ChEBI" id="CHEBI:142410"/>
        <dbReference type="ChEBI" id="CHEBI:456215"/>
        <dbReference type="EC" id="2.7.6.5"/>
    </reaction>
</comment>
<dbReference type="InterPro" id="IPR045865">
    <property type="entry name" value="ACT-like_dom_sf"/>
</dbReference>